<dbReference type="PROSITE" id="PS51257">
    <property type="entry name" value="PROKAR_LIPOPROTEIN"/>
    <property type="match status" value="1"/>
</dbReference>
<evidence type="ECO:0000313" key="8">
    <source>
        <dbReference type="EMBL" id="MBD1601229.1"/>
    </source>
</evidence>
<evidence type="ECO:0000256" key="3">
    <source>
        <dbReference type="ARBA" id="ARBA00022723"/>
    </source>
</evidence>
<evidence type="ECO:0000256" key="6">
    <source>
        <dbReference type="PROSITE-ProRule" id="PRU00433"/>
    </source>
</evidence>
<accession>A0ABR7Z730</accession>
<reference evidence="8 9" key="1">
    <citation type="journal article" date="2020" name="Insects">
        <title>Bacteria Belonging to Pseudomonas typographi sp. nov. from the Bark Beetle Ips typographus Have Genomic Potential to Aid in the Host Ecology.</title>
        <authorList>
            <person name="Peral-Aranega E."/>
            <person name="Saati-Santamaria Z."/>
            <person name="Kolarik M."/>
            <person name="Rivas R."/>
            <person name="Garcia-Fraile P."/>
        </authorList>
    </citation>
    <scope>NUCLEOTIDE SEQUENCE [LARGE SCALE GENOMIC DNA]</scope>
    <source>
        <strain evidence="8 9">CA3A</strain>
    </source>
</reference>
<dbReference type="PRINTS" id="PR00604">
    <property type="entry name" value="CYTCHRMECIAB"/>
</dbReference>
<dbReference type="InterPro" id="IPR002327">
    <property type="entry name" value="Cyt_c_1A/1B"/>
</dbReference>
<keyword evidence="5 6" id="KW-0408">Iron</keyword>
<keyword evidence="4" id="KW-0249">Electron transport</keyword>
<evidence type="ECO:0000259" key="7">
    <source>
        <dbReference type="PROSITE" id="PS51007"/>
    </source>
</evidence>
<protein>
    <submittedName>
        <fullName evidence="8">Cytochrome c family protein</fullName>
    </submittedName>
</protein>
<dbReference type="Gene3D" id="1.10.760.10">
    <property type="entry name" value="Cytochrome c-like domain"/>
    <property type="match status" value="1"/>
</dbReference>
<keyword evidence="2 6" id="KW-0349">Heme</keyword>
<evidence type="ECO:0000256" key="5">
    <source>
        <dbReference type="ARBA" id="ARBA00023004"/>
    </source>
</evidence>
<dbReference type="InterPro" id="IPR009056">
    <property type="entry name" value="Cyt_c-like_dom"/>
</dbReference>
<evidence type="ECO:0000256" key="1">
    <source>
        <dbReference type="ARBA" id="ARBA00022448"/>
    </source>
</evidence>
<evidence type="ECO:0000256" key="4">
    <source>
        <dbReference type="ARBA" id="ARBA00022982"/>
    </source>
</evidence>
<evidence type="ECO:0000256" key="2">
    <source>
        <dbReference type="ARBA" id="ARBA00022617"/>
    </source>
</evidence>
<dbReference type="EMBL" id="JAAOCA010000031">
    <property type="protein sequence ID" value="MBD1601229.1"/>
    <property type="molecule type" value="Genomic_DNA"/>
</dbReference>
<dbReference type="Proteomes" id="UP000805841">
    <property type="component" value="Unassembled WGS sequence"/>
</dbReference>
<dbReference type="PANTHER" id="PTHR11961">
    <property type="entry name" value="CYTOCHROME C"/>
    <property type="match status" value="1"/>
</dbReference>
<dbReference type="SUPFAM" id="SSF46626">
    <property type="entry name" value="Cytochrome c"/>
    <property type="match status" value="1"/>
</dbReference>
<dbReference type="InterPro" id="IPR036909">
    <property type="entry name" value="Cyt_c-like_dom_sf"/>
</dbReference>
<proteinExistence type="predicted"/>
<sequence length="127" mass="13636">MKYWMLGLLALLSVAGCEQKAQGPATADATNGQKLFVRLCGGCHKAGPDARNSFGPRLDGVIGRQAGSLADYAYSPAMKQAGFTWTDAKLRQYLGKPGDVVPGTKMYFWGLSDPAQFADLLAYLKSQ</sequence>
<gene>
    <name evidence="8" type="ORF">HAQ05_21345</name>
</gene>
<feature type="domain" description="Cytochrome c" evidence="7">
    <location>
        <begin position="27"/>
        <end position="127"/>
    </location>
</feature>
<keyword evidence="1" id="KW-0813">Transport</keyword>
<comment type="caution">
    <text evidence="8">The sequence shown here is derived from an EMBL/GenBank/DDBJ whole genome shotgun (WGS) entry which is preliminary data.</text>
</comment>
<dbReference type="PROSITE" id="PS51007">
    <property type="entry name" value="CYTC"/>
    <property type="match status" value="1"/>
</dbReference>
<dbReference type="Pfam" id="PF00034">
    <property type="entry name" value="Cytochrom_C"/>
    <property type="match status" value="1"/>
</dbReference>
<evidence type="ECO:0000313" key="9">
    <source>
        <dbReference type="Proteomes" id="UP000805841"/>
    </source>
</evidence>
<keyword evidence="9" id="KW-1185">Reference proteome</keyword>
<keyword evidence="3 6" id="KW-0479">Metal-binding</keyword>
<name>A0ABR7Z730_9PSED</name>
<organism evidence="8 9">
    <name type="scientific">Pseudomonas typographi</name>
    <dbReference type="NCBI Taxonomy" id="2715964"/>
    <lineage>
        <taxon>Bacteria</taxon>
        <taxon>Pseudomonadati</taxon>
        <taxon>Pseudomonadota</taxon>
        <taxon>Gammaproteobacteria</taxon>
        <taxon>Pseudomonadales</taxon>
        <taxon>Pseudomonadaceae</taxon>
        <taxon>Pseudomonas</taxon>
    </lineage>
</organism>